<reference evidence="2" key="1">
    <citation type="submission" date="2023-01" db="EMBL/GenBank/DDBJ databases">
        <title>Exophiala dermititidis isolated from Cystic Fibrosis Patient.</title>
        <authorList>
            <person name="Kurbessoian T."/>
            <person name="Crocker A."/>
            <person name="Murante D."/>
            <person name="Hogan D.A."/>
            <person name="Stajich J.E."/>
        </authorList>
    </citation>
    <scope>NUCLEOTIDE SEQUENCE</scope>
    <source>
        <strain evidence="2">Ex8</strain>
    </source>
</reference>
<evidence type="ECO:0000313" key="2">
    <source>
        <dbReference type="EMBL" id="KAJ8992568.1"/>
    </source>
</evidence>
<name>A0AAN6EWG8_EXODE</name>
<sequence>MVNNLVDHVFGYSLADPEHPWNQRGYKAHLAKEPRSPSEDPYGEKAYQRAFAEDISRRKPFVPCPAYYVNSPSAMECQSHRDRELFAPREWTPESLAAQKRYKPEIQPQYLWRPDLQYSPQQLQQLQLLVQSQASQPQPPPPPQQQPQPQPQHYQQPPQTPSYHQPVTPTMEQQPGPHPDEMLPSPKYRDETPRSANKKTKRDHNKSISSTSSSGPRPWNKRQDPQPITPKPLLPAAIRPSPHQEPASPAQLQMPVTDSAPMSIAEQYTPSPDQYRLSHSEQYPPGSSSGQNRMQVAPEIPCFLEPRVEPSLGPPRMLR</sequence>
<feature type="compositionally biased region" description="Low complexity" evidence="1">
    <location>
        <begin position="151"/>
        <end position="166"/>
    </location>
</feature>
<comment type="caution">
    <text evidence="2">The sequence shown here is derived from an EMBL/GenBank/DDBJ whole genome shotgun (WGS) entry which is preliminary data.</text>
</comment>
<accession>A0AAN6EWG8</accession>
<protein>
    <submittedName>
        <fullName evidence="2">Uncharacterized protein</fullName>
    </submittedName>
</protein>
<dbReference type="Proteomes" id="UP001161757">
    <property type="component" value="Unassembled WGS sequence"/>
</dbReference>
<organism evidence="2 3">
    <name type="scientific">Exophiala dermatitidis</name>
    <name type="common">Black yeast-like fungus</name>
    <name type="synonym">Wangiella dermatitidis</name>
    <dbReference type="NCBI Taxonomy" id="5970"/>
    <lineage>
        <taxon>Eukaryota</taxon>
        <taxon>Fungi</taxon>
        <taxon>Dikarya</taxon>
        <taxon>Ascomycota</taxon>
        <taxon>Pezizomycotina</taxon>
        <taxon>Eurotiomycetes</taxon>
        <taxon>Chaetothyriomycetidae</taxon>
        <taxon>Chaetothyriales</taxon>
        <taxon>Herpotrichiellaceae</taxon>
        <taxon>Exophiala</taxon>
    </lineage>
</organism>
<evidence type="ECO:0000313" key="3">
    <source>
        <dbReference type="Proteomes" id="UP001161757"/>
    </source>
</evidence>
<evidence type="ECO:0000256" key="1">
    <source>
        <dbReference type="SAM" id="MobiDB-lite"/>
    </source>
</evidence>
<dbReference type="EMBL" id="JAJGCB010000005">
    <property type="protein sequence ID" value="KAJ8992568.1"/>
    <property type="molecule type" value="Genomic_DNA"/>
</dbReference>
<feature type="compositionally biased region" description="Polar residues" evidence="1">
    <location>
        <begin position="285"/>
        <end position="294"/>
    </location>
</feature>
<gene>
    <name evidence="2" type="ORF">HRR80_003668</name>
</gene>
<dbReference type="AlphaFoldDB" id="A0AAN6EWG8"/>
<feature type="compositionally biased region" description="Pro residues" evidence="1">
    <location>
        <begin position="137"/>
        <end position="150"/>
    </location>
</feature>
<feature type="region of interest" description="Disordered" evidence="1">
    <location>
        <begin position="132"/>
        <end position="299"/>
    </location>
</feature>
<proteinExistence type="predicted"/>